<dbReference type="PANTHER" id="PTHR33710">
    <property type="entry name" value="BNAC02G09200D PROTEIN"/>
    <property type="match status" value="1"/>
</dbReference>
<proteinExistence type="predicted"/>
<feature type="region of interest" description="Disordered" evidence="1">
    <location>
        <begin position="29"/>
        <end position="68"/>
    </location>
</feature>
<feature type="compositionally biased region" description="Basic and acidic residues" evidence="1">
    <location>
        <begin position="41"/>
        <end position="54"/>
    </location>
</feature>
<evidence type="ECO:0000313" key="4">
    <source>
        <dbReference type="Proteomes" id="UP000288805"/>
    </source>
</evidence>
<dbReference type="AlphaFoldDB" id="A0A438HT26"/>
<organism evidence="3 4">
    <name type="scientific">Vitis vinifera</name>
    <name type="common">Grape</name>
    <dbReference type="NCBI Taxonomy" id="29760"/>
    <lineage>
        <taxon>Eukaryota</taxon>
        <taxon>Viridiplantae</taxon>
        <taxon>Streptophyta</taxon>
        <taxon>Embryophyta</taxon>
        <taxon>Tracheophyta</taxon>
        <taxon>Spermatophyta</taxon>
        <taxon>Magnoliopsida</taxon>
        <taxon>eudicotyledons</taxon>
        <taxon>Gunneridae</taxon>
        <taxon>Pentapetalae</taxon>
        <taxon>rosids</taxon>
        <taxon>Vitales</taxon>
        <taxon>Vitaceae</taxon>
        <taxon>Viteae</taxon>
        <taxon>Vitis</taxon>
    </lineage>
</organism>
<sequence>MAGIFSRNFEFSGKVLLLCCLPVVGGAASSFSSGADEELETETRRGKEKSDGDRIGASADGSVGYGKEDGGVGLSGKDSVGGLDSCKFGCEVAQPRNSLGMKREGPVAWLQNKGYKWAKGSLGKGAVKQRGEERASRVDHSFFQRDGLGHLDNRPKVVGEVGQPSLAAKYVLVEQASDDGPSSFQKDGLGRLDHSPKVAGGEGQPILAIVWAPLTYKPPWDEPGIKARASSRLLQAEECFAEEKLVGGMGPSAARGTPEHCSIVDECFLEEASRYSLFKPSTVCVLGGGGGPLLLLLLLSLGWGALCLRWKRDVAMRSFEGNRRGVEYQPSECVSGRVRAEGYERDILKLLHKMRDRRDRSERLSGKKRKGQGTSRFDCELKKLEWSVNYSGSGGDRGIKSVLDEDSNCVVECKGGVYGPSVKVEREEFLSELGAIRGLWNEPWCVAGDFNMIRFPFERSRGGCLSPSMRRFTEVIEELELRDLPLQGGCSRGGCIQGVLARPVSYHSPIILDGGGMRRGPTPFRFENMWLKEEDFKEVLRKWWEGIQVSGSASYILREKLKALKPIMKNWNREVFSQITVKKQEAWYSWISGIRKRGFANCPWKRKKPGRRQERCIKSGSF</sequence>
<dbReference type="EMBL" id="QGNW01000182">
    <property type="protein sequence ID" value="RVW87595.1"/>
    <property type="molecule type" value="Genomic_DNA"/>
</dbReference>
<dbReference type="Proteomes" id="UP000288805">
    <property type="component" value="Unassembled WGS sequence"/>
</dbReference>
<reference evidence="3 4" key="1">
    <citation type="journal article" date="2018" name="PLoS Genet.">
        <title>Population sequencing reveals clonal diversity and ancestral inbreeding in the grapevine cultivar Chardonnay.</title>
        <authorList>
            <person name="Roach M.J."/>
            <person name="Johnson D.L."/>
            <person name="Bohlmann J."/>
            <person name="van Vuuren H.J."/>
            <person name="Jones S.J."/>
            <person name="Pretorius I.S."/>
            <person name="Schmidt S.A."/>
            <person name="Borneman A.R."/>
        </authorList>
    </citation>
    <scope>NUCLEOTIDE SEQUENCE [LARGE SCALE GENOMIC DNA]</scope>
    <source>
        <strain evidence="4">cv. Chardonnay</strain>
        <tissue evidence="3">Leaf</tissue>
    </source>
</reference>
<keyword evidence="2" id="KW-0732">Signal</keyword>
<evidence type="ECO:0000313" key="3">
    <source>
        <dbReference type="EMBL" id="RVW87595.1"/>
    </source>
</evidence>
<gene>
    <name evidence="3" type="ORF">CK203_041157</name>
</gene>
<feature type="signal peptide" evidence="2">
    <location>
        <begin position="1"/>
        <end position="26"/>
    </location>
</feature>
<evidence type="ECO:0008006" key="5">
    <source>
        <dbReference type="Google" id="ProtNLM"/>
    </source>
</evidence>
<dbReference type="PANTHER" id="PTHR33710:SF64">
    <property type="entry name" value="ENDONUCLEASE_EXONUCLEASE_PHOSPHATASE DOMAIN-CONTAINING PROTEIN"/>
    <property type="match status" value="1"/>
</dbReference>
<evidence type="ECO:0000256" key="1">
    <source>
        <dbReference type="SAM" id="MobiDB-lite"/>
    </source>
</evidence>
<dbReference type="InterPro" id="IPR036691">
    <property type="entry name" value="Endo/exonu/phosph_ase_sf"/>
</dbReference>
<comment type="caution">
    <text evidence="3">The sequence shown here is derived from an EMBL/GenBank/DDBJ whole genome shotgun (WGS) entry which is preliminary data.</text>
</comment>
<dbReference type="SUPFAM" id="SSF56219">
    <property type="entry name" value="DNase I-like"/>
    <property type="match status" value="1"/>
</dbReference>
<accession>A0A438HT26</accession>
<feature type="chain" id="PRO_5019117702" description="Endonuclease/exonuclease/phosphatase domain-containing protein" evidence="2">
    <location>
        <begin position="27"/>
        <end position="622"/>
    </location>
</feature>
<dbReference type="Gene3D" id="3.60.10.10">
    <property type="entry name" value="Endonuclease/exonuclease/phosphatase"/>
    <property type="match status" value="1"/>
</dbReference>
<protein>
    <recommendedName>
        <fullName evidence="5">Endonuclease/exonuclease/phosphatase domain-containing protein</fullName>
    </recommendedName>
</protein>
<evidence type="ECO:0000256" key="2">
    <source>
        <dbReference type="SAM" id="SignalP"/>
    </source>
</evidence>
<name>A0A438HT26_VITVI</name>